<reference evidence="2 3" key="1">
    <citation type="submission" date="2015-09" db="EMBL/GenBank/DDBJ databases">
        <title>Complete genome sequence of Defluviimonas alba cai42t isolated from an oilfield in Xinjiang.</title>
        <authorList>
            <person name="Geng S."/>
            <person name="Pan X."/>
            <person name="Wu X."/>
        </authorList>
    </citation>
    <scope>NUCLEOTIDE SEQUENCE [LARGE SCALE GENOMIC DNA]</scope>
    <source>
        <strain evidence="3">cai42</strain>
    </source>
</reference>
<evidence type="ECO:0000313" key="2">
    <source>
        <dbReference type="EMBL" id="AMY71047.1"/>
    </source>
</evidence>
<feature type="domain" description="AB hydrolase-1" evidence="1">
    <location>
        <begin position="36"/>
        <end position="259"/>
    </location>
</feature>
<gene>
    <name evidence="2" type="ORF">AKL17_3825</name>
</gene>
<dbReference type="PANTHER" id="PTHR43194">
    <property type="entry name" value="HYDROLASE ALPHA/BETA FOLD FAMILY"/>
    <property type="match status" value="1"/>
</dbReference>
<evidence type="ECO:0000313" key="3">
    <source>
        <dbReference type="Proteomes" id="UP000076128"/>
    </source>
</evidence>
<dbReference type="KEGG" id="daa:AKL17_3825"/>
<organism evidence="2 3">
    <name type="scientific">Frigidibacter mobilis</name>
    <dbReference type="NCBI Taxonomy" id="1335048"/>
    <lineage>
        <taxon>Bacteria</taxon>
        <taxon>Pseudomonadati</taxon>
        <taxon>Pseudomonadota</taxon>
        <taxon>Alphaproteobacteria</taxon>
        <taxon>Rhodobacterales</taxon>
        <taxon>Paracoccaceae</taxon>
        <taxon>Frigidibacter</taxon>
    </lineage>
</organism>
<dbReference type="InterPro" id="IPR029058">
    <property type="entry name" value="AB_hydrolase_fold"/>
</dbReference>
<dbReference type="RefSeq" id="WP_066815855.1">
    <property type="nucleotide sequence ID" value="NZ_CP012661.1"/>
</dbReference>
<proteinExistence type="predicted"/>
<accession>A0A159Z6Q4</accession>
<dbReference type="PANTHER" id="PTHR43194:SF2">
    <property type="entry name" value="PEROXISOMAL MEMBRANE PROTEIN LPX1"/>
    <property type="match status" value="1"/>
</dbReference>
<sequence length="276" mass="29650">MMGPTDLGYPDGTERTVEIVPGAALRCWDSGGRGAAVIFAHPHTGNHLSWGAQAAAFAAHGFRVIAFSRRGYLGSTPLLDAGEATQADDVAALLDRLDIAAAHFVGVAAGGATVLDVALSHPGRTLSVAAASSLMGFDDPDFRSRLTVLKESWFRALPHEARELGASFRAFCPQEVERWRGIFAMNPPLAAPKEGRMLQQPLRSEIDYEGLNRYGGPILLATGAADPYMPPRLLRHVAERVPDAQVHVFEQAAHAPHVETSDEFNRVIGGFIARIP</sequence>
<dbReference type="Proteomes" id="UP000076128">
    <property type="component" value="Chromosome"/>
</dbReference>
<dbReference type="STRING" id="1335048.AKL17_3825"/>
<name>A0A159Z6Q4_9RHOB</name>
<dbReference type="Gene3D" id="3.40.50.1820">
    <property type="entry name" value="alpha/beta hydrolase"/>
    <property type="match status" value="1"/>
</dbReference>
<dbReference type="InterPro" id="IPR000073">
    <property type="entry name" value="AB_hydrolase_1"/>
</dbReference>
<keyword evidence="3" id="KW-1185">Reference proteome</keyword>
<dbReference type="Pfam" id="PF00561">
    <property type="entry name" value="Abhydrolase_1"/>
    <property type="match status" value="1"/>
</dbReference>
<dbReference type="InterPro" id="IPR050228">
    <property type="entry name" value="Carboxylesterase_BioH"/>
</dbReference>
<dbReference type="AlphaFoldDB" id="A0A159Z6Q4"/>
<evidence type="ECO:0000259" key="1">
    <source>
        <dbReference type="Pfam" id="PF00561"/>
    </source>
</evidence>
<dbReference type="EMBL" id="CP012661">
    <property type="protein sequence ID" value="AMY71047.1"/>
    <property type="molecule type" value="Genomic_DNA"/>
</dbReference>
<dbReference type="SUPFAM" id="SSF53474">
    <property type="entry name" value="alpha/beta-Hydrolases"/>
    <property type="match status" value="1"/>
</dbReference>
<protein>
    <submittedName>
        <fullName evidence="2">YtxM</fullName>
    </submittedName>
</protein>